<dbReference type="Proteomes" id="UP000887013">
    <property type="component" value="Unassembled WGS sequence"/>
</dbReference>
<dbReference type="OrthoDB" id="10070368at2759"/>
<name>A0A8X6N135_NEPPI</name>
<dbReference type="InterPro" id="IPR038929">
    <property type="entry name" value="CCDC13"/>
</dbReference>
<keyword evidence="3" id="KW-1185">Reference proteome</keyword>
<proteinExistence type="predicted"/>
<organism evidence="2 3">
    <name type="scientific">Nephila pilipes</name>
    <name type="common">Giant wood spider</name>
    <name type="synonym">Nephila maculata</name>
    <dbReference type="NCBI Taxonomy" id="299642"/>
    <lineage>
        <taxon>Eukaryota</taxon>
        <taxon>Metazoa</taxon>
        <taxon>Ecdysozoa</taxon>
        <taxon>Arthropoda</taxon>
        <taxon>Chelicerata</taxon>
        <taxon>Arachnida</taxon>
        <taxon>Araneae</taxon>
        <taxon>Araneomorphae</taxon>
        <taxon>Entelegynae</taxon>
        <taxon>Araneoidea</taxon>
        <taxon>Nephilidae</taxon>
        <taxon>Nephila</taxon>
    </lineage>
</organism>
<feature type="coiled-coil region" evidence="1">
    <location>
        <begin position="257"/>
        <end position="389"/>
    </location>
</feature>
<dbReference type="GO" id="GO:0031122">
    <property type="term" value="P:cytoplasmic microtubule organization"/>
    <property type="evidence" value="ECO:0007669"/>
    <property type="project" value="TreeGrafter"/>
</dbReference>
<reference evidence="2" key="1">
    <citation type="submission" date="2020-08" db="EMBL/GenBank/DDBJ databases">
        <title>Multicomponent nature underlies the extraordinary mechanical properties of spider dragline silk.</title>
        <authorList>
            <person name="Kono N."/>
            <person name="Nakamura H."/>
            <person name="Mori M."/>
            <person name="Yoshida Y."/>
            <person name="Ohtoshi R."/>
            <person name="Malay A.D."/>
            <person name="Moran D.A.P."/>
            <person name="Tomita M."/>
            <person name="Numata K."/>
            <person name="Arakawa K."/>
        </authorList>
    </citation>
    <scope>NUCLEOTIDE SEQUENCE</scope>
</reference>
<comment type="caution">
    <text evidence="2">The sequence shown here is derived from an EMBL/GenBank/DDBJ whole genome shotgun (WGS) entry which is preliminary data.</text>
</comment>
<dbReference type="GO" id="GO:0034451">
    <property type="term" value="C:centriolar satellite"/>
    <property type="evidence" value="ECO:0007669"/>
    <property type="project" value="TreeGrafter"/>
</dbReference>
<sequence length="483" mass="56620">MEKTPEAMYKACAILPDCLCNLDLPHTDQHAYQLPPYAMPTLHFPSEREEENEKTKRIRELLADMNGFRTQDTMLKQKFEKRADQLMTELKSVPQTPQWLPKEDRPLETSGDRLKYELEQSRFQLAEIRNQMHSLKKELMLYRKLVRQEVGGCYDLHHLMVDKQWRGRAEEIERLKSEIAQMESKAYGHKYLRNPITIPQYNPHFPRIEDLIPKRQVECLQKEAIMKKEDTEGKQATILIQEYGNLALMHKASATHNKILAVELRSLKEQLDQLEIKSKEDLELIKNLTTHQIQMRELFDREAHLATLVRQNEDEKADAKAEEKLESGKYKALWEVSEYQKQSLYEMVRLLAERLDGVMKKAEEAEKHCLDNQERKQELEKELETQKETRLASAKAAKAEKVKKAVAGGETLPVEGQLEAVREENTFLKNFLSKAIEVKEEDLKLYRFTMKSIRSQYLEAMEKIKNEIEAKKNEKEATPAKKR</sequence>
<dbReference type="EMBL" id="BMAW01052957">
    <property type="protein sequence ID" value="GFS88434.1"/>
    <property type="molecule type" value="Genomic_DNA"/>
</dbReference>
<evidence type="ECO:0000313" key="2">
    <source>
        <dbReference type="EMBL" id="GFS88434.1"/>
    </source>
</evidence>
<keyword evidence="1" id="KW-0175">Coiled coil</keyword>
<gene>
    <name evidence="2" type="primary">AVEN_51292_1</name>
    <name evidence="2" type="ORF">NPIL_89911</name>
</gene>
<accession>A0A8X6N135</accession>
<protein>
    <submittedName>
        <fullName evidence="2">Uncharacterized protein</fullName>
    </submittedName>
</protein>
<dbReference type="PANTHER" id="PTHR31935:SF1">
    <property type="entry name" value="COILED-COIL DOMAIN-CONTAINING PROTEIN 13"/>
    <property type="match status" value="1"/>
</dbReference>
<evidence type="ECO:0000313" key="3">
    <source>
        <dbReference type="Proteomes" id="UP000887013"/>
    </source>
</evidence>
<dbReference type="PANTHER" id="PTHR31935">
    <property type="entry name" value="COILED-COIL DOMAIN-CONTAINING PROTEIN 13"/>
    <property type="match status" value="1"/>
</dbReference>
<dbReference type="GO" id="GO:1905515">
    <property type="term" value="P:non-motile cilium assembly"/>
    <property type="evidence" value="ECO:0007669"/>
    <property type="project" value="TreeGrafter"/>
</dbReference>
<feature type="coiled-coil region" evidence="1">
    <location>
        <begin position="118"/>
        <end position="145"/>
    </location>
</feature>
<dbReference type="AlphaFoldDB" id="A0A8X6N135"/>
<evidence type="ECO:0000256" key="1">
    <source>
        <dbReference type="SAM" id="Coils"/>
    </source>
</evidence>